<dbReference type="RefSeq" id="XP_048520756.1">
    <property type="nucleotide sequence ID" value="XM_048664799.1"/>
</dbReference>
<feature type="compositionally biased region" description="Polar residues" evidence="14">
    <location>
        <begin position="353"/>
        <end position="384"/>
    </location>
</feature>
<evidence type="ECO:0000256" key="3">
    <source>
        <dbReference type="ARBA" id="ARBA00022454"/>
    </source>
</evidence>
<comment type="catalytic activity">
    <reaction evidence="11 13">
        <text>a 5-hydroxymethyl-2'-deoxycytidine in DNA + 2-oxoglutarate + O2 = a 5-formyl-2'-deoxycytidine in DNA + succinate + CO2 + H2O</text>
        <dbReference type="Rhea" id="RHEA:53828"/>
        <dbReference type="Rhea" id="RHEA-COMP:13315"/>
        <dbReference type="Rhea" id="RHEA-COMP:13656"/>
        <dbReference type="ChEBI" id="CHEBI:15377"/>
        <dbReference type="ChEBI" id="CHEBI:15379"/>
        <dbReference type="ChEBI" id="CHEBI:16526"/>
        <dbReference type="ChEBI" id="CHEBI:16810"/>
        <dbReference type="ChEBI" id="CHEBI:30031"/>
        <dbReference type="ChEBI" id="CHEBI:136731"/>
        <dbReference type="ChEBI" id="CHEBI:137731"/>
        <dbReference type="EC" id="1.14.11.80"/>
    </reaction>
</comment>
<organism evidence="16 17">
    <name type="scientific">Dendroctonus ponderosae</name>
    <name type="common">Mountain pine beetle</name>
    <dbReference type="NCBI Taxonomy" id="77166"/>
    <lineage>
        <taxon>Eukaryota</taxon>
        <taxon>Metazoa</taxon>
        <taxon>Ecdysozoa</taxon>
        <taxon>Arthropoda</taxon>
        <taxon>Hexapoda</taxon>
        <taxon>Insecta</taxon>
        <taxon>Pterygota</taxon>
        <taxon>Neoptera</taxon>
        <taxon>Endopterygota</taxon>
        <taxon>Coleoptera</taxon>
        <taxon>Polyphaga</taxon>
        <taxon>Cucujiformia</taxon>
        <taxon>Curculionidae</taxon>
        <taxon>Scolytinae</taxon>
        <taxon>Dendroctonus</taxon>
    </lineage>
</organism>
<comment type="cofactor">
    <cofactor evidence="13">
        <name>Zn(2+)</name>
        <dbReference type="ChEBI" id="CHEBI:29105"/>
    </cofactor>
    <text evidence="13">The zinc ions have a structural role.</text>
</comment>
<evidence type="ECO:0000256" key="13">
    <source>
        <dbReference type="RuleBase" id="RU367064"/>
    </source>
</evidence>
<reference evidence="16" key="2">
    <citation type="submission" date="2024-08" db="UniProtKB">
        <authorList>
            <consortium name="EnsemblMetazoa"/>
        </authorList>
    </citation>
    <scope>IDENTIFICATION</scope>
</reference>
<feature type="region of interest" description="Disordered" evidence="14">
    <location>
        <begin position="997"/>
        <end position="1036"/>
    </location>
</feature>
<evidence type="ECO:0000259" key="15">
    <source>
        <dbReference type="PROSITE" id="PS51058"/>
    </source>
</evidence>
<comment type="cofactor">
    <cofactor evidence="13">
        <name>Fe(2+)</name>
        <dbReference type="ChEBI" id="CHEBI:29033"/>
    </cofactor>
    <text evidence="13">Binds 1 Fe(2+) ion per subunit.</text>
</comment>
<dbReference type="CTD" id="38347"/>
<feature type="region of interest" description="Disordered" evidence="14">
    <location>
        <begin position="459"/>
        <end position="548"/>
    </location>
</feature>
<comment type="catalytic activity">
    <reaction evidence="10 13">
        <text>a 5-formyl-2'-deoxycytidine in DNA + 2-oxoglutarate + O2 = a 5-carboxyl-2'-deoxycytidine in DNA + succinate + CO2 + H(+)</text>
        <dbReference type="Rhea" id="RHEA:53832"/>
        <dbReference type="Rhea" id="RHEA-COMP:13656"/>
        <dbReference type="Rhea" id="RHEA-COMP:13657"/>
        <dbReference type="ChEBI" id="CHEBI:15378"/>
        <dbReference type="ChEBI" id="CHEBI:15379"/>
        <dbReference type="ChEBI" id="CHEBI:16526"/>
        <dbReference type="ChEBI" id="CHEBI:16810"/>
        <dbReference type="ChEBI" id="CHEBI:30031"/>
        <dbReference type="ChEBI" id="CHEBI:137731"/>
        <dbReference type="ChEBI" id="CHEBI:137732"/>
        <dbReference type="EC" id="1.14.11.80"/>
    </reaction>
</comment>
<dbReference type="GO" id="GO:0008270">
    <property type="term" value="F:zinc ion binding"/>
    <property type="evidence" value="ECO:0007669"/>
    <property type="project" value="UniProtKB-UniRule"/>
</dbReference>
<feature type="compositionally biased region" description="Low complexity" evidence="14">
    <location>
        <begin position="1467"/>
        <end position="1504"/>
    </location>
</feature>
<evidence type="ECO:0000256" key="10">
    <source>
        <dbReference type="ARBA" id="ARBA00047840"/>
    </source>
</evidence>
<keyword evidence="8 13" id="KW-0560">Oxidoreductase</keyword>
<evidence type="ECO:0000256" key="14">
    <source>
        <dbReference type="SAM" id="MobiDB-lite"/>
    </source>
</evidence>
<evidence type="ECO:0000256" key="8">
    <source>
        <dbReference type="ARBA" id="ARBA00023002"/>
    </source>
</evidence>
<evidence type="ECO:0000256" key="2">
    <source>
        <dbReference type="ARBA" id="ARBA00007502"/>
    </source>
</evidence>
<feature type="region of interest" description="Disordered" evidence="14">
    <location>
        <begin position="148"/>
        <end position="181"/>
    </location>
</feature>
<dbReference type="SMART" id="SM01333">
    <property type="entry name" value="Tet_JBP"/>
    <property type="match status" value="1"/>
</dbReference>
<dbReference type="GO" id="GO:0005694">
    <property type="term" value="C:chromosome"/>
    <property type="evidence" value="ECO:0007669"/>
    <property type="project" value="UniProtKB-SubCell"/>
</dbReference>
<feature type="compositionally biased region" description="Low complexity" evidence="14">
    <location>
        <begin position="689"/>
        <end position="727"/>
    </location>
</feature>
<dbReference type="Proteomes" id="UP000019118">
    <property type="component" value="Unassembled WGS sequence"/>
</dbReference>
<keyword evidence="3" id="KW-0158">Chromosome</keyword>
<feature type="domain" description="CXXC-type" evidence="15">
    <location>
        <begin position="409"/>
        <end position="449"/>
    </location>
</feature>
<keyword evidence="6 13" id="KW-0862">Zinc</keyword>
<dbReference type="InterPro" id="IPR040175">
    <property type="entry name" value="TET1/2/3"/>
</dbReference>
<comment type="similarity">
    <text evidence="2 13">Belongs to the TET family.</text>
</comment>
<evidence type="ECO:0000313" key="16">
    <source>
        <dbReference type="EnsemblMetazoa" id="XP_019757341.1"/>
    </source>
</evidence>
<dbReference type="PANTHER" id="PTHR23358">
    <property type="entry name" value="METHYLCYTOSINE DIOXYGENASE TET"/>
    <property type="match status" value="1"/>
</dbReference>
<evidence type="ECO:0000256" key="6">
    <source>
        <dbReference type="ARBA" id="ARBA00022833"/>
    </source>
</evidence>
<dbReference type="RefSeq" id="XP_019757341.1">
    <property type="nucleotide sequence ID" value="XM_019901782.2"/>
</dbReference>
<evidence type="ECO:0000256" key="7">
    <source>
        <dbReference type="ARBA" id="ARBA00022964"/>
    </source>
</evidence>
<feature type="compositionally biased region" description="Low complexity" evidence="14">
    <location>
        <begin position="524"/>
        <end position="536"/>
    </location>
</feature>
<accession>A0AAR5P9K6</accession>
<reference evidence="17" key="1">
    <citation type="journal article" date="2013" name="Genome Biol.">
        <title>Draft genome of the mountain pine beetle, Dendroctonus ponderosae Hopkins, a major forest pest.</title>
        <authorList>
            <person name="Keeling C.I."/>
            <person name="Yuen M.M."/>
            <person name="Liao N.Y."/>
            <person name="Docking T.R."/>
            <person name="Chan S.K."/>
            <person name="Taylor G.A."/>
            <person name="Palmquist D.L."/>
            <person name="Jackman S.D."/>
            <person name="Nguyen A."/>
            <person name="Li M."/>
            <person name="Henderson H."/>
            <person name="Janes J.K."/>
            <person name="Zhao Y."/>
            <person name="Pandoh P."/>
            <person name="Moore R."/>
            <person name="Sperling F.A."/>
            <person name="Huber D.P."/>
            <person name="Birol I."/>
            <person name="Jones S.J."/>
            <person name="Bohlmann J."/>
        </authorList>
    </citation>
    <scope>NUCLEOTIDE SEQUENCE</scope>
</reference>
<keyword evidence="4 13" id="KW-0479">Metal-binding</keyword>
<dbReference type="GO" id="GO:0141166">
    <property type="term" value="P:chromosomal 5-methylcytosine DNA demethylation pathway"/>
    <property type="evidence" value="ECO:0007669"/>
    <property type="project" value="UniProtKB-UniRule"/>
</dbReference>
<evidence type="ECO:0000313" key="17">
    <source>
        <dbReference type="Proteomes" id="UP000019118"/>
    </source>
</evidence>
<dbReference type="PROSITE" id="PS51058">
    <property type="entry name" value="ZF_CXXC"/>
    <property type="match status" value="1"/>
</dbReference>
<name>A0AAR5P9K6_DENPD</name>
<feature type="compositionally biased region" description="Polar residues" evidence="14">
    <location>
        <begin position="728"/>
        <end position="749"/>
    </location>
</feature>
<evidence type="ECO:0000256" key="11">
    <source>
        <dbReference type="ARBA" id="ARBA00049431"/>
    </source>
</evidence>
<dbReference type="KEGG" id="dpa:109535782"/>
<dbReference type="GeneID" id="109535782"/>
<sequence>MSETLSQDPDGLGVAYTTLAPSYPSTPATPSSTVQDVPPGANLPPFSTFASEIDSNGTFSSVSDRLFSDTRLLDISNWDYYTETRLVERGENGLSIISSQPQYRPWESKPVDSTSAFAGTTHVNTFTDAFTQQNGASKLPSFQSQFQAFSESGAPNEPTLTTLTNLTPVSPNSASSPQSQTLTTLNSSFHTLSAVNPRSYPLVPAPIQAREIPSIQQQFLDERHIQLYSHPTANLTLGNTIHSASIFPTQNGTLIQNSQLISSPAVVAVLKSEPDLKLGGNLTTLHQQDPSGLKMQNVGLHPTQFQNPMAALNNDNSLYNGIEKKLNGTASIMTSPTRNDFRKKERRKIRANSLESSAESDGASSNMDLGSESSGQVAAVSSTDGYKAQHGMPVGMEHDISGGSMDKQVKKKRKRCGECVGCQRKDNCGDCAPCRNDKSHQICKQRRCEKLTEKKNLYGEPYMRGESRRGRGKGRGGSSYRGRKPNGPISSLGGGGLAAETNGGPVSQPQQPSSRPSPQPVTQPMPVQQQPMTPMPFYADPNRFPTPVWQADPSQVTGWQGQFIQQIPPAAQQIDTYQQYPNGIYQATYQQPAFEANTFYTGAVQVLTPTNTRPPSVPSQQAQMVPPRPNSNYSHTPSPSPATQAQQQPSQQQAQQTSNRQYQEYTQFGSAASTNEGSQSRPSSVNSVVNQNPTTPNQNYQQANQQSNQQQSQQNQPQQQTVYTTVSAGNFSPGSNTQQTQFVNASSGNGQPGYPQYFFKVNASSPQVVSHSSSGYPGNEQYSGQHTEWQDPEPDQMMWDRQQHPHQLHERKIEQQHYQQQVEQQNNHTQYMQTVEHSEGGAPSKMLSEGGQKTFSQADKVNLNTRIKTMILNKQQNDGKMDQEMKSADQNQSTGHFLWYSHHHHLDPIGVDGGPQNNIPGYDTVLPSNTQGFAQNNVKWTNYSKLKTDNELPLRLSWREEHYTRSQLWPLENMPLAAKDKFYITEKTSEKATISSIHERTTCRTPQSPSISSACSPRAQQCDAQNTSPVEPKTDQLISDGCLDLRSRHEQTLYSRRWEESGDVEKNCPSDGVQAARQSTLFAPPERTKIWLHDKRKSPHSVDSADKSKKTDRWSPKILGEEIPQCHCFPQNQSPPEPGTFYTHLGCANSLQTLRRNLEGQTGVNGPAIRIEKVKHTGKEGKTAQGCPVAKWVYRRVNVEEKYLVIVKHRTGHTCHSAYIIICLVVWEGVSSSTSDELYGLLTDKLNKFGLPTKRRCSTNDARTCACQGVDEETCGASYSFGCSWSMYYNGCKFARSKDVRKFRLSVKEEETSLETSLGKLLDHIGPMYQTLAPRSFANQTSCEESALECRLGTKPGRPFSGVTVSMDFCDHSHKEIHNMTDGCTVVVTLTKHRALTKPVEEQLHVLPAYVPDETNEFGSKEDQDAKVEKGEMDVFTKYESEVRTFSEPAEKCRKRKSKKGEFRKCATPQPSSPSVSSTSLLPSSQPSPSAFSSSEIQSGQVSSTVLDSPGRNPISWRYANFSSSYENSIGMHSNGNNLSNYLPQFAVLNSPQSHHDHSFSRHYNQQGYLNHFDYQTSNFQAIPNLLPPFSPGKVSRANEPNDRNVKPPKSVDVKLTDNSECFRDPEIGGVAIALSHGSVLFECAKHELHATTSLKNPNRTDPTRISLVFYQHRNLNKSQHGFDEYVLKQKNKLDDVQSHPVEFDARVESSSLERSSSEVLVKST</sequence>
<comment type="catalytic activity">
    <reaction evidence="13">
        <text>a 5-methyl-2'-deoxycytidine in DNA + 2-oxoglutarate + O2 = a 5-hydroxymethyl-2'-deoxycytidine in DNA + succinate + CO2</text>
        <dbReference type="Rhea" id="RHEA:52636"/>
        <dbReference type="Rhea" id="RHEA-COMP:11370"/>
        <dbReference type="Rhea" id="RHEA-COMP:13315"/>
        <dbReference type="ChEBI" id="CHEBI:15379"/>
        <dbReference type="ChEBI" id="CHEBI:16526"/>
        <dbReference type="ChEBI" id="CHEBI:16810"/>
        <dbReference type="ChEBI" id="CHEBI:30031"/>
        <dbReference type="ChEBI" id="CHEBI:85454"/>
        <dbReference type="ChEBI" id="CHEBI:136731"/>
        <dbReference type="EC" id="1.14.11.80"/>
    </reaction>
</comment>
<feature type="compositionally biased region" description="Low complexity" evidence="14">
    <location>
        <begin position="641"/>
        <end position="658"/>
    </location>
</feature>
<feature type="compositionally biased region" description="Polar residues" evidence="14">
    <location>
        <begin position="1003"/>
        <end position="1029"/>
    </location>
</feature>
<proteinExistence type="inferred from homology"/>
<dbReference type="EC" id="1.14.11.80" evidence="13"/>
<dbReference type="GO" id="GO:0003677">
    <property type="term" value="F:DNA binding"/>
    <property type="evidence" value="ECO:0007669"/>
    <property type="project" value="InterPro"/>
</dbReference>
<feature type="compositionally biased region" description="Polar residues" evidence="14">
    <location>
        <begin position="169"/>
        <end position="181"/>
    </location>
</feature>
<dbReference type="GO" id="GO:0070579">
    <property type="term" value="F:DNA 5-methylcytosine dioxygenase activity"/>
    <property type="evidence" value="ECO:0007669"/>
    <property type="project" value="UniProtKB-UniRule"/>
</dbReference>
<keyword evidence="5 12" id="KW-0863">Zinc-finger</keyword>
<feature type="compositionally biased region" description="Basic and acidic residues" evidence="14">
    <location>
        <begin position="459"/>
        <end position="469"/>
    </location>
</feature>
<feature type="region of interest" description="Disordered" evidence="14">
    <location>
        <begin position="1448"/>
        <end position="1510"/>
    </location>
</feature>
<dbReference type="CDD" id="cd18892">
    <property type="entry name" value="TET"/>
    <property type="match status" value="1"/>
</dbReference>
<dbReference type="EnsemblMetazoa" id="XM_019901782.1">
    <property type="protein sequence ID" value="XP_019757341.1"/>
    <property type="gene ID" value="LOC109535782"/>
</dbReference>
<evidence type="ECO:0000256" key="12">
    <source>
        <dbReference type="PROSITE-ProRule" id="PRU00509"/>
    </source>
</evidence>
<dbReference type="InterPro" id="IPR046942">
    <property type="entry name" value="TET_oxygenase"/>
</dbReference>
<feature type="compositionally biased region" description="Low complexity" evidence="14">
    <location>
        <begin position="505"/>
        <end position="514"/>
    </location>
</feature>
<feature type="region of interest" description="Disordered" evidence="14">
    <location>
        <begin position="767"/>
        <end position="791"/>
    </location>
</feature>
<feature type="region of interest" description="Disordered" evidence="14">
    <location>
        <begin position="610"/>
        <end position="749"/>
    </location>
</feature>
<feature type="compositionally biased region" description="Low complexity" evidence="14">
    <location>
        <begin position="148"/>
        <end position="168"/>
    </location>
</feature>
<keyword evidence="7 13" id="KW-0223">Dioxygenase</keyword>
<evidence type="ECO:0000256" key="5">
    <source>
        <dbReference type="ARBA" id="ARBA00022771"/>
    </source>
</evidence>
<dbReference type="GO" id="GO:0005634">
    <property type="term" value="C:nucleus"/>
    <property type="evidence" value="ECO:0007669"/>
    <property type="project" value="UniProtKB-UniRule"/>
</dbReference>
<evidence type="ECO:0000256" key="4">
    <source>
        <dbReference type="ARBA" id="ARBA00022723"/>
    </source>
</evidence>
<feature type="compositionally biased region" description="Polar residues" evidence="14">
    <location>
        <begin position="659"/>
        <end position="688"/>
    </location>
</feature>
<dbReference type="PANTHER" id="PTHR23358:SF6">
    <property type="entry name" value="METHYLCYTOSINE DIOXYGENASE TET"/>
    <property type="match status" value="1"/>
</dbReference>
<dbReference type="Pfam" id="PF12851">
    <property type="entry name" value="Tet_JBP"/>
    <property type="match status" value="1"/>
</dbReference>
<dbReference type="GO" id="GO:0045944">
    <property type="term" value="P:positive regulation of transcription by RNA polymerase II"/>
    <property type="evidence" value="ECO:0007669"/>
    <property type="project" value="TreeGrafter"/>
</dbReference>
<dbReference type="InterPro" id="IPR024779">
    <property type="entry name" value="2OGFeDO_JBP1/TET_oxygenase_dom"/>
</dbReference>
<keyword evidence="9 13" id="KW-0408">Iron</keyword>
<dbReference type="InterPro" id="IPR002857">
    <property type="entry name" value="Znf_CXXC"/>
</dbReference>
<protein>
    <recommendedName>
        <fullName evidence="13">Methylcytosine dioxygenase TET</fullName>
        <ecNumber evidence="13">1.14.11.80</ecNumber>
    </recommendedName>
</protein>
<comment type="function">
    <text evidence="13">Dioxygenase that catalyzes the conversion of the modified genomic base 5-methylcytosine (5mC) into 5-hydroxymethylcytosine (5hmC) and plays a key role in epigenetic chromatin reprogramming during embryonic development.</text>
</comment>
<comment type="subcellular location">
    <subcellularLocation>
        <location evidence="1">Chromosome</location>
    </subcellularLocation>
</comment>
<keyword evidence="17" id="KW-1185">Reference proteome</keyword>
<evidence type="ECO:0000256" key="9">
    <source>
        <dbReference type="ARBA" id="ARBA00023004"/>
    </source>
</evidence>
<evidence type="ECO:0000256" key="1">
    <source>
        <dbReference type="ARBA" id="ARBA00004286"/>
    </source>
</evidence>
<feature type="region of interest" description="Disordered" evidence="14">
    <location>
        <begin position="330"/>
        <end position="406"/>
    </location>
</feature>
<feature type="compositionally biased region" description="Polar residues" evidence="14">
    <location>
        <begin position="610"/>
        <end position="623"/>
    </location>
</feature>
<dbReference type="GO" id="GO:0040029">
    <property type="term" value="P:epigenetic regulation of gene expression"/>
    <property type="evidence" value="ECO:0007669"/>
    <property type="project" value="InterPro"/>
</dbReference>